<evidence type="ECO:0000313" key="1">
    <source>
        <dbReference type="EMBL" id="OAN50685.1"/>
    </source>
</evidence>
<keyword evidence="2" id="KW-1185">Reference proteome</keyword>
<accession>A0A178MRI0</accession>
<dbReference type="Proteomes" id="UP000078543">
    <property type="component" value="Unassembled WGS sequence"/>
</dbReference>
<reference evidence="1 2" key="1">
    <citation type="submission" date="2016-04" db="EMBL/GenBank/DDBJ databases">
        <title>Draft genome sequence of freshwater magnetotactic bacteria Magnetospirillum marisnigri SP-1 and Magnetospirillum moscoviense BB-1.</title>
        <authorList>
            <person name="Koziaeva V."/>
            <person name="Dziuba M.V."/>
            <person name="Ivanov T.M."/>
            <person name="Kuznetsov B."/>
            <person name="Grouzdev D.S."/>
        </authorList>
    </citation>
    <scope>NUCLEOTIDE SEQUENCE [LARGE SCALE GENOMIC DNA]</scope>
    <source>
        <strain evidence="1 2">BB-1</strain>
    </source>
</reference>
<name>A0A178MRI0_9PROT</name>
<dbReference type="EMBL" id="LWQU01000136">
    <property type="protein sequence ID" value="OAN50685.1"/>
    <property type="molecule type" value="Genomic_DNA"/>
</dbReference>
<sequence length="156" mass="16451">MQASLPLLDPEALADLPSGDLTKRAAAIMQAVAKGGRPKGSRNRRTKEMVEYLQHRYRDPLEGAFATFSRSAADLAAELGCTKLEAFDRQAHCMALALPYVHSKMPVAVNVQGDLPMLVLADVGQALASMAPAGQVIDHGPLADVVAVDIGGDCDA</sequence>
<dbReference type="STRING" id="1437059.A6A05_11815"/>
<gene>
    <name evidence="1" type="ORF">A6A05_11815</name>
</gene>
<organism evidence="1 2">
    <name type="scientific">Magnetospirillum moscoviense</name>
    <dbReference type="NCBI Taxonomy" id="1437059"/>
    <lineage>
        <taxon>Bacteria</taxon>
        <taxon>Pseudomonadati</taxon>
        <taxon>Pseudomonadota</taxon>
        <taxon>Alphaproteobacteria</taxon>
        <taxon>Rhodospirillales</taxon>
        <taxon>Rhodospirillaceae</taxon>
        <taxon>Magnetospirillum</taxon>
    </lineage>
</organism>
<comment type="caution">
    <text evidence="1">The sequence shown here is derived from an EMBL/GenBank/DDBJ whole genome shotgun (WGS) entry which is preliminary data.</text>
</comment>
<protein>
    <submittedName>
        <fullName evidence="1">Uncharacterized protein</fullName>
    </submittedName>
</protein>
<proteinExistence type="predicted"/>
<dbReference type="AlphaFoldDB" id="A0A178MRI0"/>
<evidence type="ECO:0000313" key="2">
    <source>
        <dbReference type="Proteomes" id="UP000078543"/>
    </source>
</evidence>